<protein>
    <submittedName>
        <fullName evidence="2">Uncharacterized protein</fullName>
    </submittedName>
</protein>
<evidence type="ECO:0000256" key="1">
    <source>
        <dbReference type="SAM" id="MobiDB-lite"/>
    </source>
</evidence>
<dbReference type="Proteomes" id="UP000649617">
    <property type="component" value="Unassembled WGS sequence"/>
</dbReference>
<feature type="non-terminal residue" evidence="2">
    <location>
        <position position="168"/>
    </location>
</feature>
<name>A0A812X2Q8_SYMPI</name>
<feature type="region of interest" description="Disordered" evidence="1">
    <location>
        <begin position="67"/>
        <end position="105"/>
    </location>
</feature>
<dbReference type="AlphaFoldDB" id="A0A812X2Q8"/>
<gene>
    <name evidence="2" type="ORF">SPIL2461_LOCUS20539</name>
</gene>
<sequence length="168" mass="18254">SGHMPSPSGPWNTAGWQWSAASYASGSWWWHSPSAWPGGAWNARDWWELGRLDGETRKGHVRRWMARDQSASDAGERVGTVTTPAASVASVEPEGPATASEPAPSVRQALTVQGSQQGRAMIAGRKQIENRSWRIPVGWYALHVGSRPLAALGDEWVQRTAAAMELRG</sequence>
<organism evidence="2 3">
    <name type="scientific">Symbiodinium pilosum</name>
    <name type="common">Dinoflagellate</name>
    <dbReference type="NCBI Taxonomy" id="2952"/>
    <lineage>
        <taxon>Eukaryota</taxon>
        <taxon>Sar</taxon>
        <taxon>Alveolata</taxon>
        <taxon>Dinophyceae</taxon>
        <taxon>Suessiales</taxon>
        <taxon>Symbiodiniaceae</taxon>
        <taxon>Symbiodinium</taxon>
    </lineage>
</organism>
<comment type="caution">
    <text evidence="2">The sequence shown here is derived from an EMBL/GenBank/DDBJ whole genome shotgun (WGS) entry which is preliminary data.</text>
</comment>
<proteinExistence type="predicted"/>
<dbReference type="EMBL" id="CAJNIZ010045460">
    <property type="protein sequence ID" value="CAE7720789.1"/>
    <property type="molecule type" value="Genomic_DNA"/>
</dbReference>
<evidence type="ECO:0000313" key="2">
    <source>
        <dbReference type="EMBL" id="CAE7720789.1"/>
    </source>
</evidence>
<reference evidence="2" key="1">
    <citation type="submission" date="2021-02" db="EMBL/GenBank/DDBJ databases">
        <authorList>
            <person name="Dougan E. K."/>
            <person name="Rhodes N."/>
            <person name="Thang M."/>
            <person name="Chan C."/>
        </authorList>
    </citation>
    <scope>NUCLEOTIDE SEQUENCE</scope>
</reference>
<evidence type="ECO:0000313" key="3">
    <source>
        <dbReference type="Proteomes" id="UP000649617"/>
    </source>
</evidence>
<accession>A0A812X2Q8</accession>
<dbReference type="OrthoDB" id="439183at2759"/>
<keyword evidence="3" id="KW-1185">Reference proteome</keyword>